<dbReference type="PATRIC" id="fig|224013.5.peg.1732"/>
<dbReference type="CDD" id="cd06260">
    <property type="entry name" value="DUF820-like"/>
    <property type="match status" value="1"/>
</dbReference>
<name>A0A0M4TTM1_9NOSO</name>
<dbReference type="STRING" id="224013.ACX27_07110"/>
<dbReference type="PANTHER" id="PTHR34107">
    <property type="entry name" value="SLL0198 PROTEIN-RELATED"/>
    <property type="match status" value="1"/>
</dbReference>
<dbReference type="PANTHER" id="PTHR34107:SF5">
    <property type="entry name" value="SLL1355 PROTEIN"/>
    <property type="match status" value="1"/>
</dbReference>
<keyword evidence="3" id="KW-1185">Reference proteome</keyword>
<evidence type="ECO:0000313" key="2">
    <source>
        <dbReference type="EMBL" id="ALF52669.1"/>
    </source>
</evidence>
<reference evidence="2 3" key="2">
    <citation type="journal article" date="2016" name="Genome Announc.">
        <title>Draft Genome Sequence of the N2-Fixing Cyanobacterium Nostoc piscinale CENA21, Isolated from the Brazilian Amazon Floodplain.</title>
        <authorList>
            <person name="Leao T."/>
            <person name="Guimaraes P.I."/>
            <person name="de Melo A.G."/>
            <person name="Ramos R.T."/>
            <person name="Leao P.N."/>
            <person name="Silva A."/>
            <person name="Fiore M.F."/>
            <person name="Schneider M.P."/>
        </authorList>
    </citation>
    <scope>NUCLEOTIDE SEQUENCE [LARGE SCALE GENOMIC DNA]</scope>
    <source>
        <strain evidence="2 3">CENA21</strain>
    </source>
</reference>
<dbReference type="Pfam" id="PF05685">
    <property type="entry name" value="Uma2"/>
    <property type="match status" value="1"/>
</dbReference>
<gene>
    <name evidence="2" type="ORF">ACX27_07110</name>
</gene>
<reference evidence="3" key="1">
    <citation type="submission" date="2015-07" db="EMBL/GenBank/DDBJ databases">
        <title>Genome Of Nitrogen-Fixing Cyanobacterium Nostoc piscinale CENA21 From Solimoes/Amazon River Floodplain Sediments And Comparative Genomics To Uncover Biosynthetic Natural Products Potential.</title>
        <authorList>
            <person name="Leao T.F."/>
            <person name="Leao P.N."/>
            <person name="Guimaraes P.I."/>
            <person name="de Melo A.G.C."/>
            <person name="Ramos R.T.J."/>
            <person name="Silva A."/>
            <person name="Fiore M.F."/>
            <person name="Schneider M.P.C."/>
        </authorList>
    </citation>
    <scope>NUCLEOTIDE SEQUENCE [LARGE SCALE GENOMIC DNA]</scope>
    <source>
        <strain evidence="3">CENA21</strain>
    </source>
</reference>
<sequence length="196" mass="22031">MLLNSVSTVQTPKKTLILEEFLSLPETKPSSEYIDGQVIQKHIPQGKHSTIQGELFPKINAVVKVKKMGWAFPELRCTFGVIFIVPDVAVFSWARLPVDENGDIANIFTIAPDWIIEILSPEQSHTKVTKKILHALNHGTQMGWLIYPDERFIAAYPAGKQPLAFEDIYSVLPVPNFCKELHLTVGEIFGCFLVFP</sequence>
<accession>A0A0M4TTM1</accession>
<dbReference type="SUPFAM" id="SSF52980">
    <property type="entry name" value="Restriction endonuclease-like"/>
    <property type="match status" value="1"/>
</dbReference>
<dbReference type="OrthoDB" id="461333at2"/>
<dbReference type="Proteomes" id="UP000062645">
    <property type="component" value="Chromosome"/>
</dbReference>
<dbReference type="InterPro" id="IPR008538">
    <property type="entry name" value="Uma2"/>
</dbReference>
<evidence type="ECO:0000259" key="1">
    <source>
        <dbReference type="Pfam" id="PF05685"/>
    </source>
</evidence>
<evidence type="ECO:0000313" key="3">
    <source>
        <dbReference type="Proteomes" id="UP000062645"/>
    </source>
</evidence>
<feature type="domain" description="Putative restriction endonuclease" evidence="1">
    <location>
        <begin position="18"/>
        <end position="181"/>
    </location>
</feature>
<dbReference type="InterPro" id="IPR011335">
    <property type="entry name" value="Restrct_endonuc-II-like"/>
</dbReference>
<organism evidence="2 3">
    <name type="scientific">Nostoc piscinale CENA21</name>
    <dbReference type="NCBI Taxonomy" id="224013"/>
    <lineage>
        <taxon>Bacteria</taxon>
        <taxon>Bacillati</taxon>
        <taxon>Cyanobacteriota</taxon>
        <taxon>Cyanophyceae</taxon>
        <taxon>Nostocales</taxon>
        <taxon>Nostocaceae</taxon>
        <taxon>Nostoc</taxon>
    </lineage>
</organism>
<protein>
    <recommendedName>
        <fullName evidence="1">Putative restriction endonuclease domain-containing protein</fullName>
    </recommendedName>
</protein>
<dbReference type="Gene3D" id="3.90.1570.10">
    <property type="entry name" value="tt1808, chain A"/>
    <property type="match status" value="1"/>
</dbReference>
<dbReference type="KEGG" id="npz:ACX27_07110"/>
<dbReference type="InterPro" id="IPR012296">
    <property type="entry name" value="Nuclease_put_TT1808"/>
</dbReference>
<dbReference type="AlphaFoldDB" id="A0A0M4TTM1"/>
<dbReference type="EMBL" id="CP012036">
    <property type="protein sequence ID" value="ALF52669.1"/>
    <property type="molecule type" value="Genomic_DNA"/>
</dbReference>
<proteinExistence type="predicted"/>